<feature type="non-terminal residue" evidence="2">
    <location>
        <position position="81"/>
    </location>
</feature>
<keyword evidence="1" id="KW-0472">Membrane</keyword>
<dbReference type="Proteomes" id="UP000671828">
    <property type="component" value="Chromosome"/>
</dbReference>
<dbReference type="AlphaFoldDB" id="A0A8T8HX01"/>
<name>A0A8T8HX01_9PSEU</name>
<proteinExistence type="predicted"/>
<dbReference type="EMBL" id="CP072788">
    <property type="protein sequence ID" value="QTR03026.1"/>
    <property type="molecule type" value="Genomic_DNA"/>
</dbReference>
<sequence>MRFDGRLLLTATRASGWHGAGIAVAALVEAGAALALPAVVARVVDGAIAGTPAPVWPVVVALALVTAAEAAAVGFERRAGV</sequence>
<organism evidence="2 3">
    <name type="scientific">Saccharothrix algeriensis</name>
    <dbReference type="NCBI Taxonomy" id="173560"/>
    <lineage>
        <taxon>Bacteria</taxon>
        <taxon>Bacillati</taxon>
        <taxon>Actinomycetota</taxon>
        <taxon>Actinomycetes</taxon>
        <taxon>Pseudonocardiales</taxon>
        <taxon>Pseudonocardiaceae</taxon>
        <taxon>Saccharothrix</taxon>
    </lineage>
</organism>
<accession>A0A8T8HX01</accession>
<reference evidence="2" key="1">
    <citation type="submission" date="2021-04" db="EMBL/GenBank/DDBJ databases">
        <title>Saccharothrix algeriensis WGS.</title>
        <authorList>
            <person name="Stuskova K."/>
            <person name="Hakalova E."/>
            <person name="Tebbal A.B."/>
            <person name="Eichmeier A."/>
        </authorList>
    </citation>
    <scope>NUCLEOTIDE SEQUENCE</scope>
    <source>
        <strain evidence="2">NRRL B-24137</strain>
    </source>
</reference>
<protein>
    <submittedName>
        <fullName evidence="2">Uncharacterized protein</fullName>
    </submittedName>
</protein>
<keyword evidence="1" id="KW-0812">Transmembrane</keyword>
<gene>
    <name evidence="2" type="ORF">J7S33_29245</name>
</gene>
<feature type="transmembrane region" description="Helical" evidence="1">
    <location>
        <begin position="20"/>
        <end position="43"/>
    </location>
</feature>
<feature type="transmembrane region" description="Helical" evidence="1">
    <location>
        <begin position="55"/>
        <end position="75"/>
    </location>
</feature>
<evidence type="ECO:0000256" key="1">
    <source>
        <dbReference type="SAM" id="Phobius"/>
    </source>
</evidence>
<evidence type="ECO:0000313" key="3">
    <source>
        <dbReference type="Proteomes" id="UP000671828"/>
    </source>
</evidence>
<keyword evidence="1" id="KW-1133">Transmembrane helix</keyword>
<evidence type="ECO:0000313" key="2">
    <source>
        <dbReference type="EMBL" id="QTR03026.1"/>
    </source>
</evidence>